<proteinExistence type="predicted"/>
<reference evidence="1" key="1">
    <citation type="submission" date="2020-05" db="EMBL/GenBank/DDBJ databases">
        <authorList>
            <person name="Chiriac C."/>
            <person name="Salcher M."/>
            <person name="Ghai R."/>
            <person name="Kavagutti S V."/>
        </authorList>
    </citation>
    <scope>NUCLEOTIDE SEQUENCE</scope>
</reference>
<name>A0A6J6TZY8_9ZZZZ</name>
<dbReference type="EMBL" id="CAEZZI010000034">
    <property type="protein sequence ID" value="CAB4753181.1"/>
    <property type="molecule type" value="Genomic_DNA"/>
</dbReference>
<dbReference type="Gene3D" id="3.40.50.300">
    <property type="entry name" value="P-loop containing nucleotide triphosphate hydrolases"/>
    <property type="match status" value="1"/>
</dbReference>
<dbReference type="SUPFAM" id="SSF52540">
    <property type="entry name" value="P-loop containing nucleoside triphosphate hydrolases"/>
    <property type="match status" value="1"/>
</dbReference>
<protein>
    <submittedName>
        <fullName evidence="1">Unannotated protein</fullName>
    </submittedName>
</protein>
<evidence type="ECO:0000313" key="1">
    <source>
        <dbReference type="EMBL" id="CAB4753181.1"/>
    </source>
</evidence>
<dbReference type="Pfam" id="PF13469">
    <property type="entry name" value="Sulfotransfer_3"/>
    <property type="match status" value="1"/>
</dbReference>
<dbReference type="AlphaFoldDB" id="A0A6J6TZY8"/>
<gene>
    <name evidence="1" type="ORF">UFOPK2842_00490</name>
</gene>
<organism evidence="1">
    <name type="scientific">freshwater metagenome</name>
    <dbReference type="NCBI Taxonomy" id="449393"/>
    <lineage>
        <taxon>unclassified sequences</taxon>
        <taxon>metagenomes</taxon>
        <taxon>ecological metagenomes</taxon>
    </lineage>
</organism>
<sequence>MKNLLPNSKVIPVFVGGTGRSGTTVMGDLLGFHNQVRTSVPIEVKFIANKSGLLQLVFGRDAAGKQKKIALFNLRARRRRWISEKAKFENIQKEFIDRIWNSWWDIDAPPPHGRGLHSGISKDKLESLIDRLIKDLRIHRVWAARRFMRDFINSQDGHKGQKYWVETTPLNIAQAQKIKKIFPHALFINMTRDSRDVIASLLTKNWGPTTPLEGLEWIEKRLIDAHKALGHIPSKDQLRIALEDLAINNREQTYNSLLTFLHLADDPAMHEFFQSKLTPHAAMSGRWKQEIATPEFLAGYAELEKKLAALNN</sequence>
<accession>A0A6J6TZY8</accession>
<dbReference type="InterPro" id="IPR027417">
    <property type="entry name" value="P-loop_NTPase"/>
</dbReference>